<gene>
    <name evidence="10" type="ORF">HPE63_12090</name>
</gene>
<evidence type="ECO:0000256" key="8">
    <source>
        <dbReference type="SAM" id="Phobius"/>
    </source>
</evidence>
<organism evidence="10 11">
    <name type="scientific">Maribacter arenosus</name>
    <dbReference type="NCBI Taxonomy" id="1854708"/>
    <lineage>
        <taxon>Bacteria</taxon>
        <taxon>Pseudomonadati</taxon>
        <taxon>Bacteroidota</taxon>
        <taxon>Flavobacteriia</taxon>
        <taxon>Flavobacteriales</taxon>
        <taxon>Flavobacteriaceae</taxon>
        <taxon>Maribacter</taxon>
    </lineage>
</organism>
<evidence type="ECO:0000256" key="7">
    <source>
        <dbReference type="ARBA" id="ARBA00034125"/>
    </source>
</evidence>
<reference evidence="10 11" key="1">
    <citation type="submission" date="2020-05" db="EMBL/GenBank/DDBJ databases">
        <title>The draft genome sequence of Maribacter arenosus CAU 1321.</title>
        <authorList>
            <person name="Mu L."/>
        </authorList>
    </citation>
    <scope>NUCLEOTIDE SEQUENCE [LARGE SCALE GENOMIC DNA]</scope>
    <source>
        <strain evidence="10 11">CAU 1321</strain>
    </source>
</reference>
<feature type="transmembrane region" description="Helical" evidence="8">
    <location>
        <begin position="121"/>
        <end position="151"/>
    </location>
</feature>
<evidence type="ECO:0000256" key="3">
    <source>
        <dbReference type="ARBA" id="ARBA00022519"/>
    </source>
</evidence>
<feature type="transmembrane region" description="Helical" evidence="8">
    <location>
        <begin position="6"/>
        <end position="26"/>
    </location>
</feature>
<feature type="transmembrane region" description="Helical" evidence="8">
    <location>
        <begin position="33"/>
        <end position="51"/>
    </location>
</feature>
<evidence type="ECO:0000256" key="4">
    <source>
        <dbReference type="ARBA" id="ARBA00022692"/>
    </source>
</evidence>
<keyword evidence="5 8" id="KW-1133">Transmembrane helix</keyword>
<keyword evidence="3" id="KW-0997">Cell inner membrane</keyword>
<comment type="subcellular location">
    <subcellularLocation>
        <location evidence="1">Cell membrane</location>
        <topology evidence="1">Multi-pass membrane protein</topology>
    </subcellularLocation>
</comment>
<name>A0ABR7VCL7_9FLAO</name>
<keyword evidence="2" id="KW-1003">Cell membrane</keyword>
<keyword evidence="4 8" id="KW-0812">Transmembrane</keyword>
<comment type="similarity">
    <text evidence="7">Belongs to the ThrE exporter (TC 2.A.79) family.</text>
</comment>
<dbReference type="Pfam" id="PF12821">
    <property type="entry name" value="ThrE_2"/>
    <property type="match status" value="1"/>
</dbReference>
<evidence type="ECO:0000259" key="9">
    <source>
        <dbReference type="Pfam" id="PF12821"/>
    </source>
</evidence>
<dbReference type="PANTHER" id="PTHR34390">
    <property type="entry name" value="UPF0442 PROTEIN YJJB-RELATED"/>
    <property type="match status" value="1"/>
</dbReference>
<dbReference type="InterPro" id="IPR050539">
    <property type="entry name" value="ThrE_Dicarb/AminoAcid_Exp"/>
</dbReference>
<evidence type="ECO:0000313" key="10">
    <source>
        <dbReference type="EMBL" id="MBD0851410.1"/>
    </source>
</evidence>
<proteinExistence type="inferred from homology"/>
<dbReference type="EMBL" id="JABTCG010000004">
    <property type="protein sequence ID" value="MBD0851410.1"/>
    <property type="molecule type" value="Genomic_DNA"/>
</dbReference>
<dbReference type="InterPro" id="IPR024528">
    <property type="entry name" value="ThrE_2"/>
</dbReference>
<accession>A0ABR7VCL7</accession>
<feature type="domain" description="Threonine/Serine exporter ThrE" evidence="9">
    <location>
        <begin position="13"/>
        <end position="149"/>
    </location>
</feature>
<comment type="caution">
    <text evidence="10">The sequence shown here is derived from an EMBL/GenBank/DDBJ whole genome shotgun (WGS) entry which is preliminary data.</text>
</comment>
<evidence type="ECO:0000256" key="1">
    <source>
        <dbReference type="ARBA" id="ARBA00004651"/>
    </source>
</evidence>
<sequence>MEEAIIKLLEVSIWSGIAAVGFGILFNIPRKTILVVFFLGFAAGLIKFLLIDFKVNIVLSSLIAASFIGIISSPLAHKVHHPPVVFSIPPIIPMIPGYYAYETMLSIMNFTFMEKGNPERVVLIDAIFFNGFTMLFILISITIGVSLPLLLSRKETVKKNIGK</sequence>
<evidence type="ECO:0000256" key="2">
    <source>
        <dbReference type="ARBA" id="ARBA00022475"/>
    </source>
</evidence>
<protein>
    <submittedName>
        <fullName evidence="10">Threonine/serine exporter family protein</fullName>
    </submittedName>
</protein>
<feature type="transmembrane region" description="Helical" evidence="8">
    <location>
        <begin position="57"/>
        <end position="76"/>
    </location>
</feature>
<evidence type="ECO:0000256" key="5">
    <source>
        <dbReference type="ARBA" id="ARBA00022989"/>
    </source>
</evidence>
<dbReference type="RefSeq" id="WP_188314530.1">
    <property type="nucleotide sequence ID" value="NZ_JABTCG010000004.1"/>
</dbReference>
<keyword evidence="11" id="KW-1185">Reference proteome</keyword>
<keyword evidence="6 8" id="KW-0472">Membrane</keyword>
<dbReference type="PANTHER" id="PTHR34390:SF1">
    <property type="entry name" value="SUCCINATE TRANSPORTER SUBUNIT YJJB-RELATED"/>
    <property type="match status" value="1"/>
</dbReference>
<dbReference type="Proteomes" id="UP000598350">
    <property type="component" value="Unassembled WGS sequence"/>
</dbReference>
<evidence type="ECO:0000313" key="11">
    <source>
        <dbReference type="Proteomes" id="UP000598350"/>
    </source>
</evidence>
<evidence type="ECO:0000256" key="6">
    <source>
        <dbReference type="ARBA" id="ARBA00023136"/>
    </source>
</evidence>